<evidence type="ECO:0000313" key="2">
    <source>
        <dbReference type="EMBL" id="AXX91803.1"/>
    </source>
</evidence>
<gene>
    <name evidence="2" type="ORF">AMOL_0808</name>
    <name evidence="3" type="ORF">CPU12_11410</name>
</gene>
<dbReference type="PROSITE" id="PS50887">
    <property type="entry name" value="GGDEF"/>
    <property type="match status" value="1"/>
</dbReference>
<dbReference type="EMBL" id="CP032098">
    <property type="protein sequence ID" value="AXX91803.1"/>
    <property type="molecule type" value="Genomic_DNA"/>
</dbReference>
<dbReference type="Gene3D" id="3.30.70.270">
    <property type="match status" value="1"/>
</dbReference>
<proteinExistence type="predicted"/>
<evidence type="ECO:0000259" key="1">
    <source>
        <dbReference type="PROSITE" id="PS50887"/>
    </source>
</evidence>
<dbReference type="InterPro" id="IPR043128">
    <property type="entry name" value="Rev_trsase/Diguanyl_cyclase"/>
</dbReference>
<dbReference type="InterPro" id="IPR000160">
    <property type="entry name" value="GGDEF_dom"/>
</dbReference>
<reference evidence="3 4" key="1">
    <citation type="submission" date="2017-09" db="EMBL/GenBank/DDBJ databases">
        <title>Arcobacter canalis sp. nov., a new species isolated from a water canal contaminated with urban sewage.</title>
        <authorList>
            <person name="Perez-Cataluna A."/>
            <person name="Salas-Masso N."/>
            <person name="Figueras M.J."/>
        </authorList>
    </citation>
    <scope>NUCLEOTIDE SEQUENCE [LARGE SCALE GENOMIC DNA]</scope>
    <source>
        <strain evidence="3 4">F98-3</strain>
    </source>
</reference>
<dbReference type="RefSeq" id="WP_099343253.1">
    <property type="nucleotide sequence ID" value="NZ_CP032098.1"/>
</dbReference>
<dbReference type="AlphaFoldDB" id="A0A2G1DFH0"/>
<feature type="domain" description="GGDEF" evidence="1">
    <location>
        <begin position="680"/>
        <end position="796"/>
    </location>
</feature>
<organism evidence="3 4">
    <name type="scientific">Malaciobacter molluscorum LMG 25693</name>
    <dbReference type="NCBI Taxonomy" id="870501"/>
    <lineage>
        <taxon>Bacteria</taxon>
        <taxon>Pseudomonadati</taxon>
        <taxon>Campylobacterota</taxon>
        <taxon>Epsilonproteobacteria</taxon>
        <taxon>Campylobacterales</taxon>
        <taxon>Arcobacteraceae</taxon>
        <taxon>Malaciobacter</taxon>
    </lineage>
</organism>
<dbReference type="KEGG" id="amol:AMOL_0808"/>
<dbReference type="InterPro" id="IPR029787">
    <property type="entry name" value="Nucleotide_cyclase"/>
</dbReference>
<dbReference type="Proteomes" id="UP000262712">
    <property type="component" value="Chromosome"/>
</dbReference>
<dbReference type="Proteomes" id="UP000221222">
    <property type="component" value="Unassembled WGS sequence"/>
</dbReference>
<protein>
    <recommendedName>
        <fullName evidence="1">GGDEF domain-containing protein</fullName>
    </recommendedName>
</protein>
<evidence type="ECO:0000313" key="5">
    <source>
        <dbReference type="Proteomes" id="UP000262712"/>
    </source>
</evidence>
<keyword evidence="4" id="KW-1185">Reference proteome</keyword>
<reference evidence="2 5" key="2">
    <citation type="submission" date="2018-08" db="EMBL/GenBank/DDBJ databases">
        <title>Complete genome of the Arcobacter molluscorum type strain LMG 25693.</title>
        <authorList>
            <person name="Miller W.G."/>
            <person name="Yee E."/>
            <person name="Bono J.L."/>
        </authorList>
    </citation>
    <scope>NUCLEOTIDE SEQUENCE [LARGE SCALE GENOMIC DNA]</scope>
    <source>
        <strain evidence="2 5">CECT 7696</strain>
    </source>
</reference>
<evidence type="ECO:0000313" key="4">
    <source>
        <dbReference type="Proteomes" id="UP000221222"/>
    </source>
</evidence>
<name>A0A2G1DFH0_9BACT</name>
<dbReference type="SUPFAM" id="SSF55073">
    <property type="entry name" value="Nucleotide cyclase"/>
    <property type="match status" value="1"/>
</dbReference>
<dbReference type="EMBL" id="NXFY01000021">
    <property type="protein sequence ID" value="PHO17204.1"/>
    <property type="molecule type" value="Genomic_DNA"/>
</dbReference>
<sequence>MLNEIKNPTSYLDIEDEDITVSNIINKYELNSENDSFLFSIENDYKTLIEYISNLYIKEETLPADINHELNYNINFKRYLIKNIKTRIDNIFYDKETFVFKEIVTIVNLLSFGKNYKIFENYINYNLENLSSLFRDYEEKLEENKEKEEEFNLIFEHYTLLIETINVLCKINSNEVERKKTINIILEILTETINILKFKLQLNENRLNILNNILGKLLFYYAHIPFIETENKSVENLIEEFYFYFEKAFSGYELSKSTNFGNSNELNEYKIYLNTITTLLSNLIYKLQIQYDYNQYKSIEIFNNILELYKKTVSHTVVDDFKTVIEFKEHLINNYVFIYCNSTEFNIDLVINDFFENKSFDNSNISIIYCAVLYSSKIENDTLVNLIKKFTSMPKFENDYLEFYKLNICDVIINKLIRQRDFILDEELVKRLIEYINKNSIASHLISTYTKIFLSLSLYYSYFSDFKSSELSKNYFAAYKNINGEVLLKNEYKKINDEIFINYGKALVSELNLTNKDIDDSKYLELGEKSVSRHIHQNKINKTYYMNQKFSNLITTILNEKNLDDEKVNRYIGNFVSEDIFHGLANVFVEGLCHKKCDILDLGYETIIIELFGKYKLKISYSTIYKNIFNNMFSQSKDFIEKNITTAIITYQRTIPMFFDKKTGLRNVNKLQKDLEEIKNDFIFIEFYLNNIDEINTKYGYAKADEILKSFANIIDSFANVYRMAGPKFGVILPLDSNIDTYIKRIKSSPVSFNGKKVNFDITFAVSWGDRNNILEKSAYCMAIALKDENKYYEFK</sequence>
<accession>A0A2G1DFH0</accession>
<evidence type="ECO:0000313" key="3">
    <source>
        <dbReference type="EMBL" id="PHO17204.1"/>
    </source>
</evidence>